<dbReference type="InterPro" id="IPR049874">
    <property type="entry name" value="ROK_cs"/>
</dbReference>
<dbReference type="PROSITE" id="PS01125">
    <property type="entry name" value="ROK"/>
    <property type="match status" value="1"/>
</dbReference>
<dbReference type="Proteomes" id="UP000185809">
    <property type="component" value="Unassembled WGS sequence"/>
</dbReference>
<dbReference type="InterPro" id="IPR043129">
    <property type="entry name" value="ATPase_NBD"/>
</dbReference>
<accession>A0A1F6X324</accession>
<dbReference type="Pfam" id="PF00480">
    <property type="entry name" value="ROK"/>
    <property type="match status" value="1"/>
</dbReference>
<dbReference type="InterPro" id="IPR000600">
    <property type="entry name" value="ROK"/>
</dbReference>
<gene>
    <name evidence="2" type="ORF">A2995_00830</name>
</gene>
<dbReference type="AlphaFoldDB" id="A0A1F6X324"/>
<dbReference type="EMBL" id="MFUP01000002">
    <property type="protein sequence ID" value="OGI88478.1"/>
    <property type="molecule type" value="Genomic_DNA"/>
</dbReference>
<organism evidence="2 3">
    <name type="scientific">Candidatus Nomurabacteria bacterium RIFCSPLOWO2_01_FULL_33_24</name>
    <dbReference type="NCBI Taxonomy" id="1801765"/>
    <lineage>
        <taxon>Bacteria</taxon>
        <taxon>Candidatus Nomuraibacteriota</taxon>
    </lineage>
</organism>
<evidence type="ECO:0008006" key="4">
    <source>
        <dbReference type="Google" id="ProtNLM"/>
    </source>
</evidence>
<reference evidence="2 3" key="1">
    <citation type="journal article" date="2016" name="Nat. Commun.">
        <title>Thousands of microbial genomes shed light on interconnected biogeochemical processes in an aquifer system.</title>
        <authorList>
            <person name="Anantharaman K."/>
            <person name="Brown C.T."/>
            <person name="Hug L.A."/>
            <person name="Sharon I."/>
            <person name="Castelle C.J."/>
            <person name="Probst A.J."/>
            <person name="Thomas B.C."/>
            <person name="Singh A."/>
            <person name="Wilkins M.J."/>
            <person name="Karaoz U."/>
            <person name="Brodie E.L."/>
            <person name="Williams K.H."/>
            <person name="Hubbard S.S."/>
            <person name="Banfield J.F."/>
        </authorList>
    </citation>
    <scope>NUCLEOTIDE SEQUENCE [LARGE SCALE GENOMIC DNA]</scope>
</reference>
<evidence type="ECO:0000313" key="2">
    <source>
        <dbReference type="EMBL" id="OGI88478.1"/>
    </source>
</evidence>
<comment type="caution">
    <text evidence="2">The sequence shown here is derived from an EMBL/GenBank/DDBJ whole genome shotgun (WGS) entry which is preliminary data.</text>
</comment>
<dbReference type="PANTHER" id="PTHR18964:SF149">
    <property type="entry name" value="BIFUNCTIONAL UDP-N-ACETYLGLUCOSAMINE 2-EPIMERASE_N-ACETYLMANNOSAMINE KINASE"/>
    <property type="match status" value="1"/>
</dbReference>
<dbReference type="PANTHER" id="PTHR18964">
    <property type="entry name" value="ROK (REPRESSOR, ORF, KINASE) FAMILY"/>
    <property type="match status" value="1"/>
</dbReference>
<protein>
    <recommendedName>
        <fullName evidence="4">Glucokinase</fullName>
    </recommendedName>
</protein>
<comment type="similarity">
    <text evidence="1">Belongs to the ROK (NagC/XylR) family.</text>
</comment>
<evidence type="ECO:0000256" key="1">
    <source>
        <dbReference type="ARBA" id="ARBA00006479"/>
    </source>
</evidence>
<dbReference type="SUPFAM" id="SSF53067">
    <property type="entry name" value="Actin-like ATPase domain"/>
    <property type="match status" value="1"/>
</dbReference>
<sequence length="286" mass="31705">MDKIAIDIGGTFMRVALFHNEQMIKMVKERTPKTKREFIKELVCLIHEVKDSQKIKGIGIGIPGPADYKKGVIINPPNLPLRNINLKKILQKKIKTKIIFENDARCVALAEKYFGVKRANFLVITLGTGVGGGIIVNNELCTGNGNAGEIGHMILQYLPHKRKNHEINNPGSFELLASGEAMRKKAKMLLGQPLTAKQLKDSARRGNKKAQQILEETTLYLAIGISNLIHIFNPEIIVLSGGVKEAGDYFLDKVKSKLETLNSTKTKIIWTRMDEPGLLGASTLIK</sequence>
<evidence type="ECO:0000313" key="3">
    <source>
        <dbReference type="Proteomes" id="UP000185809"/>
    </source>
</evidence>
<name>A0A1F6X324_9BACT</name>
<dbReference type="Gene3D" id="3.30.420.40">
    <property type="match status" value="2"/>
</dbReference>
<proteinExistence type="inferred from homology"/>